<dbReference type="AlphaFoldDB" id="A0A0D1EIH6"/>
<dbReference type="RefSeq" id="WP_043917680.1">
    <property type="nucleotide sequence ID" value="NZ_FZPF01000008.1"/>
</dbReference>
<sequence length="100" mass="11063">MIAYFDLSPPILQMLGIAGAGLYMTNFALLTSRVLSSEMVTYYVLNIGAAFLVLLSLAGEFNLAALAIQLFWIVVSFWGVITRLFRPRPILPSERLSPLP</sequence>
<evidence type="ECO:0000259" key="2">
    <source>
        <dbReference type="Pfam" id="PF26604"/>
    </source>
</evidence>
<accession>A0A0D1EIH6</accession>
<evidence type="ECO:0000313" key="4">
    <source>
        <dbReference type="Proteomes" id="UP000032232"/>
    </source>
</evidence>
<dbReference type="PATRIC" id="fig|935700.4.peg.868"/>
<feature type="domain" description="CBU-0592-like" evidence="2">
    <location>
        <begin position="13"/>
        <end position="84"/>
    </location>
</feature>
<feature type="transmembrane region" description="Helical" evidence="1">
    <location>
        <begin position="12"/>
        <end position="30"/>
    </location>
</feature>
<name>A0A0D1EIH6_9RHOB</name>
<keyword evidence="1" id="KW-1133">Transmembrane helix</keyword>
<dbReference type="Proteomes" id="UP000032232">
    <property type="component" value="Unassembled WGS sequence"/>
</dbReference>
<dbReference type="InterPro" id="IPR058058">
    <property type="entry name" value="CBU_0592-like"/>
</dbReference>
<comment type="caution">
    <text evidence="3">The sequence shown here is derived from an EMBL/GenBank/DDBJ whole genome shotgun (WGS) entry which is preliminary data.</text>
</comment>
<evidence type="ECO:0000313" key="3">
    <source>
        <dbReference type="EMBL" id="KIT17409.1"/>
    </source>
</evidence>
<gene>
    <name evidence="3" type="ORF">jaqu_08240</name>
</gene>
<dbReference type="OrthoDB" id="7273604at2"/>
<feature type="transmembrane region" description="Helical" evidence="1">
    <location>
        <begin position="42"/>
        <end position="59"/>
    </location>
</feature>
<reference evidence="3 4" key="1">
    <citation type="submission" date="2015-02" db="EMBL/GenBank/DDBJ databases">
        <title>Genome Sequence of Jannaschia aquimarina DSM28248, a member of the Roseobacter clade.</title>
        <authorList>
            <person name="Voget S."/>
            <person name="Daniel R."/>
        </authorList>
    </citation>
    <scope>NUCLEOTIDE SEQUENCE [LARGE SCALE GENOMIC DNA]</scope>
    <source>
        <strain evidence="3 4">GSW-M26</strain>
    </source>
</reference>
<keyword evidence="1" id="KW-0812">Transmembrane</keyword>
<dbReference type="STRING" id="935700.jaqu_08240"/>
<proteinExistence type="predicted"/>
<dbReference type="EMBL" id="JYFE01000018">
    <property type="protein sequence ID" value="KIT17409.1"/>
    <property type="molecule type" value="Genomic_DNA"/>
</dbReference>
<evidence type="ECO:0000256" key="1">
    <source>
        <dbReference type="SAM" id="Phobius"/>
    </source>
</evidence>
<keyword evidence="4" id="KW-1185">Reference proteome</keyword>
<feature type="transmembrane region" description="Helical" evidence="1">
    <location>
        <begin position="65"/>
        <end position="85"/>
    </location>
</feature>
<keyword evidence="1" id="KW-0472">Membrane</keyword>
<organism evidence="3 4">
    <name type="scientific">Jannaschia aquimarina</name>
    <dbReference type="NCBI Taxonomy" id="935700"/>
    <lineage>
        <taxon>Bacteria</taxon>
        <taxon>Pseudomonadati</taxon>
        <taxon>Pseudomonadota</taxon>
        <taxon>Alphaproteobacteria</taxon>
        <taxon>Rhodobacterales</taxon>
        <taxon>Roseobacteraceae</taxon>
        <taxon>Jannaschia</taxon>
    </lineage>
</organism>
<dbReference type="NCBIfam" id="NF047864">
    <property type="entry name" value="CBU_0592_membra"/>
    <property type="match status" value="1"/>
</dbReference>
<protein>
    <recommendedName>
        <fullName evidence="2">CBU-0592-like domain-containing protein</fullName>
    </recommendedName>
</protein>
<dbReference type="Pfam" id="PF26604">
    <property type="entry name" value="CBU_0592"/>
    <property type="match status" value="1"/>
</dbReference>